<keyword evidence="4" id="KW-0067">ATP-binding</keyword>
<dbReference type="InterPro" id="IPR045028">
    <property type="entry name" value="DinG/Rad3-like"/>
</dbReference>
<dbReference type="InterPro" id="IPR014013">
    <property type="entry name" value="Helic_SF1/SF2_ATP-bd_DinG/Rad3"/>
</dbReference>
<dbReference type="InterPro" id="IPR011545">
    <property type="entry name" value="DEAD/DEAH_box_helicase_dom"/>
</dbReference>
<dbReference type="RefSeq" id="WP_279675246.1">
    <property type="nucleotide sequence ID" value="NZ_CP122566.1"/>
</dbReference>
<evidence type="ECO:0000313" key="10">
    <source>
        <dbReference type="Proteomes" id="UP001224674"/>
    </source>
</evidence>
<comment type="catalytic activity">
    <reaction evidence="7">
        <text>ATP + H2O = ADP + phosphate + H(+)</text>
        <dbReference type="Rhea" id="RHEA:13065"/>
        <dbReference type="ChEBI" id="CHEBI:15377"/>
        <dbReference type="ChEBI" id="CHEBI:15378"/>
        <dbReference type="ChEBI" id="CHEBI:30616"/>
        <dbReference type="ChEBI" id="CHEBI:43474"/>
        <dbReference type="ChEBI" id="CHEBI:456216"/>
        <dbReference type="EC" id="5.6.2.3"/>
    </reaction>
</comment>
<protein>
    <recommendedName>
        <fullName evidence="6">DNA 5'-3' helicase</fullName>
        <ecNumber evidence="6">5.6.2.3</ecNumber>
    </recommendedName>
</protein>
<dbReference type="AlphaFoldDB" id="A0AAJ6DDP3"/>
<accession>A0AAJ6DDP3</accession>
<gene>
    <name evidence="9" type="ORF">QDX21_04525</name>
</gene>
<dbReference type="GO" id="GO:0006139">
    <property type="term" value="P:nucleobase-containing compound metabolic process"/>
    <property type="evidence" value="ECO:0007669"/>
    <property type="project" value="InterPro"/>
</dbReference>
<dbReference type="InterPro" id="IPR027417">
    <property type="entry name" value="P-loop_NTPase"/>
</dbReference>
<comment type="similarity">
    <text evidence="5">Belongs to the helicase family. DinG subfamily.</text>
</comment>
<dbReference type="SUPFAM" id="SSF52540">
    <property type="entry name" value="P-loop containing nucleoside triphosphate hydrolases"/>
    <property type="match status" value="1"/>
</dbReference>
<keyword evidence="3 9" id="KW-0378">Hydrolase</keyword>
<dbReference type="GO" id="GO:0005524">
    <property type="term" value="F:ATP binding"/>
    <property type="evidence" value="ECO:0007669"/>
    <property type="project" value="UniProtKB-KW"/>
</dbReference>
<evidence type="ECO:0000259" key="8">
    <source>
        <dbReference type="PROSITE" id="PS51193"/>
    </source>
</evidence>
<dbReference type="Pfam" id="PF13307">
    <property type="entry name" value="Helicase_C_2"/>
    <property type="match status" value="1"/>
</dbReference>
<keyword evidence="10" id="KW-1185">Reference proteome</keyword>
<dbReference type="Proteomes" id="UP001224674">
    <property type="component" value="Chromosome"/>
</dbReference>
<evidence type="ECO:0000313" key="9">
    <source>
        <dbReference type="EMBL" id="WGH94062.1"/>
    </source>
</evidence>
<dbReference type="GO" id="GO:0003676">
    <property type="term" value="F:nucleic acid binding"/>
    <property type="evidence" value="ECO:0007669"/>
    <property type="project" value="InterPro"/>
</dbReference>
<dbReference type="EC" id="5.6.2.3" evidence="6"/>
<dbReference type="InterPro" id="IPR006555">
    <property type="entry name" value="ATP-dep_Helicase_C"/>
</dbReference>
<evidence type="ECO:0000256" key="5">
    <source>
        <dbReference type="ARBA" id="ARBA00038058"/>
    </source>
</evidence>
<proteinExistence type="inferred from homology"/>
<dbReference type="GO" id="GO:0043139">
    <property type="term" value="F:5'-3' DNA helicase activity"/>
    <property type="evidence" value="ECO:0007669"/>
    <property type="project" value="UniProtKB-EC"/>
</dbReference>
<dbReference type="EMBL" id="CP122566">
    <property type="protein sequence ID" value="WGH94062.1"/>
    <property type="molecule type" value="Genomic_DNA"/>
</dbReference>
<evidence type="ECO:0000256" key="2">
    <source>
        <dbReference type="ARBA" id="ARBA00022741"/>
    </source>
</evidence>
<evidence type="ECO:0000256" key="7">
    <source>
        <dbReference type="ARBA" id="ARBA00048954"/>
    </source>
</evidence>
<reference evidence="9 10" key="1">
    <citation type="submission" date="2023-03" db="EMBL/GenBank/DDBJ databases">
        <title>Complete genome sequences of several Auritidibacter ignavus strains isolated from ear infections.</title>
        <authorList>
            <person name="Baehr T."/>
            <person name="Baumhoegger A.M."/>
        </authorList>
    </citation>
    <scope>NUCLEOTIDE SEQUENCE [LARGE SCALE GENOMIC DNA]</scope>
    <source>
        <strain evidence="9 10">BABAE-6</strain>
    </source>
</reference>
<dbReference type="SMART" id="SM00487">
    <property type="entry name" value="DEXDc"/>
    <property type="match status" value="1"/>
</dbReference>
<evidence type="ECO:0000256" key="4">
    <source>
        <dbReference type="ARBA" id="ARBA00022840"/>
    </source>
</evidence>
<dbReference type="SMART" id="SM00491">
    <property type="entry name" value="HELICc2"/>
    <property type="match status" value="1"/>
</dbReference>
<feature type="domain" description="Helicase ATP-binding" evidence="8">
    <location>
        <begin position="24"/>
        <end position="316"/>
    </location>
</feature>
<comment type="cofactor">
    <cofactor evidence="1">
        <name>[4Fe-4S] cluster</name>
        <dbReference type="ChEBI" id="CHEBI:49883"/>
    </cofactor>
</comment>
<dbReference type="PANTHER" id="PTHR11472">
    <property type="entry name" value="DNA REPAIR DEAD HELICASE RAD3/XP-D SUBFAMILY MEMBER"/>
    <property type="match status" value="1"/>
</dbReference>
<dbReference type="InterPro" id="IPR014001">
    <property type="entry name" value="Helicase_ATP-bd"/>
</dbReference>
<dbReference type="Gene3D" id="3.40.50.300">
    <property type="entry name" value="P-loop containing nucleotide triphosphate hydrolases"/>
    <property type="match status" value="2"/>
</dbReference>
<dbReference type="GO" id="GO:0016818">
    <property type="term" value="F:hydrolase activity, acting on acid anhydrides, in phosphorus-containing anhydrides"/>
    <property type="evidence" value="ECO:0007669"/>
    <property type="project" value="InterPro"/>
</dbReference>
<dbReference type="PANTHER" id="PTHR11472:SF34">
    <property type="entry name" value="REGULATOR OF TELOMERE ELONGATION HELICASE 1"/>
    <property type="match status" value="1"/>
</dbReference>
<name>A0AAJ6DDP3_9MICC</name>
<evidence type="ECO:0000256" key="6">
    <source>
        <dbReference type="ARBA" id="ARBA00044969"/>
    </source>
</evidence>
<evidence type="ECO:0000256" key="1">
    <source>
        <dbReference type="ARBA" id="ARBA00001966"/>
    </source>
</evidence>
<keyword evidence="2" id="KW-0547">Nucleotide-binding</keyword>
<dbReference type="Pfam" id="PF00270">
    <property type="entry name" value="DEAD"/>
    <property type="match status" value="1"/>
</dbReference>
<keyword evidence="9" id="KW-0347">Helicase</keyword>
<sequence length="693" mass="74344">MSTTNRLDTQPVTQADHQVIDWLHHVVESLGGTRRVGQEAMALAVSRALENQRHLLVQAGTGTGKSLAYLIPALQRAQTSDRPVIIATATLALQAQIVAKDGPRAVEALAKHTESTPKVALLKGRANYLCKNRLHGGLASEMSTPPLVDETQFAAAGAMAETSSRLGTEVMRLREWAETTDTGDRDELTPGVSDDAWRQVSVTARECIGSSCPFVEECFSELARHEAEEADIVVTNHAMLAIAAFEGIQVLPSSEAVIIDEGHEFVDRVTSAVTGQLSASLITSVANSAQRDAGLSVTDLKAAASSVEDAFINAESGLLTPGLNQVQELAIESVRSATRTLLSELKDSNTASSSAQSADETASQAHLVRARLQEILDVCERILDQPAEEDSAPWVVWATRPQQFTPGTGWHPIDEHAAPTLYVAPLSVAGKLRHHLLEEKTCVLTSATLSIGGRFDEVAGDLGLAGVGAPSYTTLDVGSPFNYPSQGILYAAKDLPAPSFSLAERTADRLESLLRASQGGALCLFSSRRAAEDAAAEMRQRLGDKFPISCQGEATLSSLVTEFAADEQLSLFGTLSLWQGIDVPGRSLRLVTIDRIPFPRPNDPLTRARTQWVVQHGGNGFMKVSATHAAVRLAQGVGRLIRSTQDKGVVAILDPRIVTARYGPFLLKSLPDFYRTVDEELVTHALNRLANLA</sequence>
<dbReference type="PROSITE" id="PS51193">
    <property type="entry name" value="HELICASE_ATP_BIND_2"/>
    <property type="match status" value="1"/>
</dbReference>
<organism evidence="9 10">
    <name type="scientific">Auritidibacter ignavus</name>
    <dbReference type="NCBI Taxonomy" id="678932"/>
    <lineage>
        <taxon>Bacteria</taxon>
        <taxon>Bacillati</taxon>
        <taxon>Actinomycetota</taxon>
        <taxon>Actinomycetes</taxon>
        <taxon>Micrococcales</taxon>
        <taxon>Micrococcaceae</taxon>
        <taxon>Auritidibacter</taxon>
    </lineage>
</organism>
<evidence type="ECO:0000256" key="3">
    <source>
        <dbReference type="ARBA" id="ARBA00022801"/>
    </source>
</evidence>